<evidence type="ECO:0000256" key="4">
    <source>
        <dbReference type="ARBA" id="ARBA00022695"/>
    </source>
</evidence>
<dbReference type="EC" id="2.7.7.48" evidence="8"/>
<feature type="domain" description="RDRP C-terminal head" evidence="11">
    <location>
        <begin position="952"/>
        <end position="1106"/>
    </location>
</feature>
<evidence type="ECO:0000256" key="2">
    <source>
        <dbReference type="ARBA" id="ARBA00022484"/>
    </source>
</evidence>
<evidence type="ECO:0000256" key="9">
    <source>
        <dbReference type="SAM" id="MobiDB-lite"/>
    </source>
</evidence>
<dbReference type="InterPro" id="IPR057596">
    <property type="entry name" value="RDRP_core"/>
</dbReference>
<dbReference type="InterPro" id="IPR058752">
    <property type="entry name" value="RDRP_C_head"/>
</dbReference>
<evidence type="ECO:0000256" key="7">
    <source>
        <dbReference type="ARBA" id="ARBA00048744"/>
    </source>
</evidence>
<keyword evidence="4 8" id="KW-0548">Nucleotidyltransferase</keyword>
<feature type="compositionally biased region" description="Acidic residues" evidence="9">
    <location>
        <begin position="1115"/>
        <end position="1128"/>
    </location>
</feature>
<dbReference type="OrthoDB" id="6513042at2759"/>
<dbReference type="Proteomes" id="UP000613580">
    <property type="component" value="Unassembled WGS sequence"/>
</dbReference>
<feature type="region of interest" description="Disordered" evidence="9">
    <location>
        <begin position="1114"/>
        <end position="1220"/>
    </location>
</feature>
<comment type="caution">
    <text evidence="12">The sequence shown here is derived from an EMBL/GenBank/DDBJ whole genome shotgun (WGS) entry which is preliminary data.</text>
</comment>
<feature type="compositionally biased region" description="Polar residues" evidence="9">
    <location>
        <begin position="1131"/>
        <end position="1140"/>
    </location>
</feature>
<evidence type="ECO:0000256" key="6">
    <source>
        <dbReference type="ARBA" id="ARBA00023158"/>
    </source>
</evidence>
<evidence type="ECO:0000256" key="1">
    <source>
        <dbReference type="ARBA" id="ARBA00005762"/>
    </source>
</evidence>
<name>A0A8H6W7H4_MYCCL</name>
<protein>
    <recommendedName>
        <fullName evidence="8">RNA-dependent RNA polymerase</fullName>
        <ecNumber evidence="8">2.7.7.48</ecNumber>
    </recommendedName>
</protein>
<keyword evidence="6" id="KW-0943">RNA-mediated gene silencing</keyword>
<dbReference type="GO" id="GO:0030422">
    <property type="term" value="P:siRNA processing"/>
    <property type="evidence" value="ECO:0007669"/>
    <property type="project" value="TreeGrafter"/>
</dbReference>
<dbReference type="Pfam" id="PF26253">
    <property type="entry name" value="RdRP_head"/>
    <property type="match status" value="1"/>
</dbReference>
<dbReference type="EMBL" id="JACAZE010000011">
    <property type="protein sequence ID" value="KAF7304518.1"/>
    <property type="molecule type" value="Genomic_DNA"/>
</dbReference>
<reference evidence="12" key="1">
    <citation type="submission" date="2020-05" db="EMBL/GenBank/DDBJ databases">
        <title>Mycena genomes resolve the evolution of fungal bioluminescence.</title>
        <authorList>
            <person name="Tsai I.J."/>
        </authorList>
    </citation>
    <scope>NUCLEOTIDE SEQUENCE</scope>
    <source>
        <strain evidence="12">110903Hualien_Pintung</strain>
    </source>
</reference>
<keyword evidence="13" id="KW-1185">Reference proteome</keyword>
<keyword evidence="2 8" id="KW-0696">RNA-directed RNA polymerase</keyword>
<evidence type="ECO:0000313" key="12">
    <source>
        <dbReference type="EMBL" id="KAF7304518.1"/>
    </source>
</evidence>
<dbReference type="GO" id="GO:0003723">
    <property type="term" value="F:RNA binding"/>
    <property type="evidence" value="ECO:0007669"/>
    <property type="project" value="UniProtKB-KW"/>
</dbReference>
<comment type="catalytic activity">
    <reaction evidence="7 8">
        <text>RNA(n) + a ribonucleoside 5'-triphosphate = RNA(n+1) + diphosphate</text>
        <dbReference type="Rhea" id="RHEA:21248"/>
        <dbReference type="Rhea" id="RHEA-COMP:14527"/>
        <dbReference type="Rhea" id="RHEA-COMP:17342"/>
        <dbReference type="ChEBI" id="CHEBI:33019"/>
        <dbReference type="ChEBI" id="CHEBI:61557"/>
        <dbReference type="ChEBI" id="CHEBI:140395"/>
        <dbReference type="EC" id="2.7.7.48"/>
    </reaction>
</comment>
<comment type="similarity">
    <text evidence="1 8">Belongs to the RdRP family.</text>
</comment>
<dbReference type="Pfam" id="PF05183">
    <property type="entry name" value="RdRP"/>
    <property type="match status" value="1"/>
</dbReference>
<sequence>MEHDFTAYLNDLAPPFLPPEAERRPRLDPAFSIKPITFSMGTMQRQAIFKESFRMESFDRGILNMNITDRDEYEIFFRIMFSDYRNFDENDDPWPILQARCPVDDIESVYVEKDEYHRRDVQGRLTFTMRRPPFLEVDQRYHPSRAHVMRRATELDWSPDGIQDAWAGAPGTMPRGYWERTPMKFGLWLTYSFEFTCRRDEYDRVVNTLSRLRTLGRSGMEDLHVIDADDNPGPIPRSRRIAVQRISQRDIPHIGEASDFPDLEKLMDDPRGKYPFEARYLVLGLVADGHVLPTHVGELIHYLWPVSPWPNRIAALRSFFRLPRRALHSPDAIRQHVRRVANARPLKTPKDRIAMRRVVVTPTRVLLFPEAIEMGNRVVRAWPRAMSEGRFIRVGFADEDGRLRINKRMLEADAQEPETGVLGRIRNVLHNGIMVADRHYVYLAAGESQLKDHSCWMVCEDGDFTADRVRAQMGDFSKETTVAKYSARMGLCLSATCPVDELDEEDIEMIPDIQHGDGVSQKKYTYTDGVGNCSQDLANRCAAALGSDRKEPSAVQVRMGGVKGVLSVHPHLEANQVCIRPSMQKFASPLRGLGAMKVSGFAPAHLNRQAISIMESLGVNVQKLLEIYQAQIDRAETLGRDFAVLDTGRHPARHLYKNAFIPVVRMAKAGLMDEVLFKNVVACIKCQILRELKYKARILVNGGAYLLGVADEYDVLEEGQVYCAITPKGNSVRKVITGPCTIFRSPCVHPGDARKVTAVNHQAFEDYPLTNVIVFSTKKAKRDLPSMLGGGDLDGDFFTLIYDPDLQIMREYPAMDYTPAAPVPSPRISMYDVAEFVVEYMKGDVLGMISNCHQAVSDYLGPHSDQCLRLAQKCSDAVDFAKSGVTVNLEQELRQIRFPDYMDKPATESYASTRVLGMMYRLIEPAPTYEPETTSSSAQFDTRLARKRVLFSYLQRAGQMKHMYDVDMQGLMRMHNLDEAEVIAGVSVRDAGKVGRRAADDAMRGPVREGMEAIRATYRRQARRWVKENPSGGGMEGWAIAAYQVTHIEEHRRRHVDALNLSRLGTAAISDAGYSTVDEDAENGFTDVERREMISFPWLWAQEICDSLEDHDTIKEEEEPDEEEDEERQDTNFWINQWRQGQELDDNSDGEDEKKPFAGGMLPPPIPVSVPARSRVGSHGPRMSVPVVKREESEPVVPLPIPQAPIVVDDDEDEYNSDDAQDGIEYLRTERRVFDIDDD</sequence>
<evidence type="ECO:0000256" key="8">
    <source>
        <dbReference type="RuleBase" id="RU363098"/>
    </source>
</evidence>
<dbReference type="PANTHER" id="PTHR23079">
    <property type="entry name" value="RNA-DEPENDENT RNA POLYMERASE"/>
    <property type="match status" value="1"/>
</dbReference>
<keyword evidence="3 8" id="KW-0808">Transferase</keyword>
<dbReference type="AlphaFoldDB" id="A0A8H6W7H4"/>
<dbReference type="GO" id="GO:0031380">
    <property type="term" value="C:nuclear RNA-directed RNA polymerase complex"/>
    <property type="evidence" value="ECO:0007669"/>
    <property type="project" value="TreeGrafter"/>
</dbReference>
<proteinExistence type="inferred from homology"/>
<gene>
    <name evidence="12" type="ORF">HMN09_00854400</name>
</gene>
<evidence type="ECO:0000313" key="13">
    <source>
        <dbReference type="Proteomes" id="UP000613580"/>
    </source>
</evidence>
<dbReference type="PANTHER" id="PTHR23079:SF55">
    <property type="entry name" value="RNA-DIRECTED RNA POLYMERASE"/>
    <property type="match status" value="1"/>
</dbReference>
<accession>A0A8H6W7H4</accession>
<evidence type="ECO:0000259" key="10">
    <source>
        <dbReference type="Pfam" id="PF05183"/>
    </source>
</evidence>
<evidence type="ECO:0000259" key="11">
    <source>
        <dbReference type="Pfam" id="PF26253"/>
    </source>
</evidence>
<evidence type="ECO:0000256" key="3">
    <source>
        <dbReference type="ARBA" id="ARBA00022679"/>
    </source>
</evidence>
<keyword evidence="5 8" id="KW-0694">RNA-binding</keyword>
<feature type="compositionally biased region" description="Acidic residues" evidence="9">
    <location>
        <begin position="1208"/>
        <end position="1220"/>
    </location>
</feature>
<organism evidence="12 13">
    <name type="scientific">Mycena chlorophos</name>
    <name type="common">Agaric fungus</name>
    <name type="synonym">Agaricus chlorophos</name>
    <dbReference type="NCBI Taxonomy" id="658473"/>
    <lineage>
        <taxon>Eukaryota</taxon>
        <taxon>Fungi</taxon>
        <taxon>Dikarya</taxon>
        <taxon>Basidiomycota</taxon>
        <taxon>Agaricomycotina</taxon>
        <taxon>Agaricomycetes</taxon>
        <taxon>Agaricomycetidae</taxon>
        <taxon>Agaricales</taxon>
        <taxon>Marasmiineae</taxon>
        <taxon>Mycenaceae</taxon>
        <taxon>Mycena</taxon>
    </lineage>
</organism>
<evidence type="ECO:0000256" key="5">
    <source>
        <dbReference type="ARBA" id="ARBA00022884"/>
    </source>
</evidence>
<feature type="domain" description="RDRP core" evidence="10">
    <location>
        <begin position="360"/>
        <end position="921"/>
    </location>
</feature>
<dbReference type="InterPro" id="IPR007855">
    <property type="entry name" value="RDRP"/>
</dbReference>
<dbReference type="GO" id="GO:0003968">
    <property type="term" value="F:RNA-directed RNA polymerase activity"/>
    <property type="evidence" value="ECO:0007669"/>
    <property type="project" value="UniProtKB-KW"/>
</dbReference>